<dbReference type="SUPFAM" id="SSF56601">
    <property type="entry name" value="beta-lactamase/transpeptidase-like"/>
    <property type="match status" value="1"/>
</dbReference>
<comment type="similarity">
    <text evidence="2">Belongs to the peptidase S12 family.</text>
</comment>
<keyword evidence="1 5" id="KW-0645">Protease</keyword>
<proteinExistence type="inferred from homology"/>
<evidence type="ECO:0000256" key="1">
    <source>
        <dbReference type="ARBA" id="ARBA00022438"/>
    </source>
</evidence>
<gene>
    <name evidence="5" type="ORF">AB675_8881</name>
</gene>
<dbReference type="EMBL" id="LFJN01000033">
    <property type="protein sequence ID" value="KPI36120.1"/>
    <property type="molecule type" value="Genomic_DNA"/>
</dbReference>
<organism evidence="5 6">
    <name type="scientific">Cyphellophora attinorum</name>
    <dbReference type="NCBI Taxonomy" id="1664694"/>
    <lineage>
        <taxon>Eukaryota</taxon>
        <taxon>Fungi</taxon>
        <taxon>Dikarya</taxon>
        <taxon>Ascomycota</taxon>
        <taxon>Pezizomycotina</taxon>
        <taxon>Eurotiomycetes</taxon>
        <taxon>Chaetothyriomycetidae</taxon>
        <taxon>Chaetothyriales</taxon>
        <taxon>Cyphellophoraceae</taxon>
        <taxon>Cyphellophora</taxon>
    </lineage>
</organism>
<dbReference type="SUPFAM" id="SSF50886">
    <property type="entry name" value="D-aminopeptidase, middle and C-terminal domains"/>
    <property type="match status" value="1"/>
</dbReference>
<protein>
    <submittedName>
        <fullName evidence="5">D-aminopeptidase</fullName>
    </submittedName>
</protein>
<feature type="domain" description="D-aminopeptidase" evidence="4">
    <location>
        <begin position="365"/>
        <end position="542"/>
    </location>
</feature>
<keyword evidence="1 5" id="KW-0031">Aminopeptidase</keyword>
<dbReference type="RefSeq" id="XP_017996083.1">
    <property type="nucleotide sequence ID" value="XM_018149365.1"/>
</dbReference>
<dbReference type="InterPro" id="IPR012856">
    <property type="entry name" value="DAP_B_dom"/>
</dbReference>
<dbReference type="InterPro" id="IPR001466">
    <property type="entry name" value="Beta-lactam-related"/>
</dbReference>
<comment type="caution">
    <text evidence="5">The sequence shown here is derived from an EMBL/GenBank/DDBJ whole genome shotgun (WGS) entry which is preliminary data.</text>
</comment>
<dbReference type="PANTHER" id="PTHR46825:SF9">
    <property type="entry name" value="BETA-LACTAMASE-RELATED DOMAIN-CONTAINING PROTEIN"/>
    <property type="match status" value="1"/>
</dbReference>
<dbReference type="Pfam" id="PF00144">
    <property type="entry name" value="Beta-lactamase"/>
    <property type="match status" value="1"/>
</dbReference>
<dbReference type="Proteomes" id="UP000038010">
    <property type="component" value="Unassembled WGS sequence"/>
</dbReference>
<evidence type="ECO:0000259" key="3">
    <source>
        <dbReference type="Pfam" id="PF00144"/>
    </source>
</evidence>
<dbReference type="VEuPathDB" id="FungiDB:AB675_8881"/>
<dbReference type="GO" id="GO:0004177">
    <property type="term" value="F:aminopeptidase activity"/>
    <property type="evidence" value="ECO:0007669"/>
    <property type="project" value="UniProtKB-KW"/>
</dbReference>
<evidence type="ECO:0000313" key="5">
    <source>
        <dbReference type="EMBL" id="KPI36120.1"/>
    </source>
</evidence>
<reference evidence="5 6" key="1">
    <citation type="submission" date="2015-06" db="EMBL/GenBank/DDBJ databases">
        <title>Draft genome of the ant-associated black yeast Phialophora attae CBS 131958.</title>
        <authorList>
            <person name="Moreno L.F."/>
            <person name="Stielow B.J."/>
            <person name="de Hoog S."/>
            <person name="Vicente V.A."/>
            <person name="Weiss V.A."/>
            <person name="de Vries M."/>
            <person name="Cruz L.M."/>
            <person name="Souza E.M."/>
        </authorList>
    </citation>
    <scope>NUCLEOTIDE SEQUENCE [LARGE SCALE GENOMIC DNA]</scope>
    <source>
        <strain evidence="5 6">CBS 131958</strain>
    </source>
</reference>
<dbReference type="InterPro" id="IPR027279">
    <property type="entry name" value="D_amino_pept/lipop_sf"/>
</dbReference>
<dbReference type="OrthoDB" id="5946976at2759"/>
<keyword evidence="1 5" id="KW-0378">Hydrolase</keyword>
<dbReference type="GeneID" id="28741245"/>
<evidence type="ECO:0000256" key="2">
    <source>
        <dbReference type="ARBA" id="ARBA00038215"/>
    </source>
</evidence>
<keyword evidence="6" id="KW-1185">Reference proteome</keyword>
<evidence type="ECO:0000259" key="4">
    <source>
        <dbReference type="Pfam" id="PF07930"/>
    </source>
</evidence>
<dbReference type="Gene3D" id="2.40.128.50">
    <property type="match status" value="2"/>
</dbReference>
<sequence>MDNPQAFLEHDLASRWQAPGCAAAIVKDGQLLAKHAWGYANLETRAPLTTETIFPICSISKQMVCLVLWDLLDGPNGTDIEAKIFDTLREILPAETMSNHDLTISRLVGMQSGLRDYWALSVLWGAAPQSRFSLYQDAPQAMKRLGGYHFSPGSELSYCNSNYVAISLAIEKVTGRTLRDLLQEKVFMPAGMKTAALRPDTSRIPAPMVGYEGGETAGYIRYANRIEWAGDAGVMASLEDMIAYEKYVHRSAADANSIYYKMSREPTYIDGNVAHYGSGLMRGKLAGKDGNPDMEWVGHSGGLAGFRLRRTFFPKHNLSIVTLFNSEIDTMAVTEYAAKRLILGASIEQTLPQRKKDPDWDGWISWTGNYFDLDARLAVVVRQDKPHHIQVNYGGHDEGLDLTGRGTATSKYMTIDTAPDGPLAIHRPKENREFAAQLIHTPTNPYHIRADYVGEYYSADIDSTMHITGSGSVLYAAFDGYLGKGPVHTMRYLGAHVWLMSCFRSLDAPSPGFWTVEFAGDGGEAVTGATVGCSIARKVEYKKKA</sequence>
<dbReference type="InterPro" id="IPR050491">
    <property type="entry name" value="AmpC-like"/>
</dbReference>
<dbReference type="Gene3D" id="3.40.710.10">
    <property type="entry name" value="DD-peptidase/beta-lactamase superfamily"/>
    <property type="match status" value="1"/>
</dbReference>
<name>A0A0N1H4F8_9EURO</name>
<dbReference type="AlphaFoldDB" id="A0A0N1H4F8"/>
<evidence type="ECO:0000313" key="6">
    <source>
        <dbReference type="Proteomes" id="UP000038010"/>
    </source>
</evidence>
<accession>A0A0N1H4F8</accession>
<feature type="domain" description="Beta-lactamase-related" evidence="3">
    <location>
        <begin position="14"/>
        <end position="329"/>
    </location>
</feature>
<dbReference type="PANTHER" id="PTHR46825">
    <property type="entry name" value="D-ALANYL-D-ALANINE-CARBOXYPEPTIDASE/ENDOPEPTIDASE AMPH"/>
    <property type="match status" value="1"/>
</dbReference>
<dbReference type="InterPro" id="IPR012338">
    <property type="entry name" value="Beta-lactam/transpept-like"/>
</dbReference>
<dbReference type="Pfam" id="PF07930">
    <property type="entry name" value="DAP_B"/>
    <property type="match status" value="1"/>
</dbReference>